<proteinExistence type="predicted"/>
<dbReference type="EMBL" id="GGEC01083661">
    <property type="protein sequence ID" value="MBX64145.1"/>
    <property type="molecule type" value="Transcribed_RNA"/>
</dbReference>
<accession>A0A2P2QB09</accession>
<evidence type="ECO:0000313" key="2">
    <source>
        <dbReference type="EMBL" id="MBX64145.1"/>
    </source>
</evidence>
<feature type="region of interest" description="Disordered" evidence="1">
    <location>
        <begin position="74"/>
        <end position="93"/>
    </location>
</feature>
<evidence type="ECO:0000256" key="1">
    <source>
        <dbReference type="SAM" id="MobiDB-lite"/>
    </source>
</evidence>
<dbReference type="AlphaFoldDB" id="A0A2P2QB09"/>
<protein>
    <submittedName>
        <fullName evidence="2">Uncharacterized protein</fullName>
    </submittedName>
</protein>
<organism evidence="2">
    <name type="scientific">Rhizophora mucronata</name>
    <name type="common">Asiatic mangrove</name>
    <dbReference type="NCBI Taxonomy" id="61149"/>
    <lineage>
        <taxon>Eukaryota</taxon>
        <taxon>Viridiplantae</taxon>
        <taxon>Streptophyta</taxon>
        <taxon>Embryophyta</taxon>
        <taxon>Tracheophyta</taxon>
        <taxon>Spermatophyta</taxon>
        <taxon>Magnoliopsida</taxon>
        <taxon>eudicotyledons</taxon>
        <taxon>Gunneridae</taxon>
        <taxon>Pentapetalae</taxon>
        <taxon>rosids</taxon>
        <taxon>fabids</taxon>
        <taxon>Malpighiales</taxon>
        <taxon>Rhizophoraceae</taxon>
        <taxon>Rhizophora</taxon>
    </lineage>
</organism>
<sequence length="93" mass="10175">MARHGQIGSTLSCIVRTTTRPESFGNRKFWLGMSSQAAAPNHVEKTRTTLLVLASLSKKIFLSMTCNLGRSPCSHKVSRNASPVSFPKLLKSN</sequence>
<reference evidence="2" key="1">
    <citation type="submission" date="2018-02" db="EMBL/GenBank/DDBJ databases">
        <title>Rhizophora mucronata_Transcriptome.</title>
        <authorList>
            <person name="Meera S.P."/>
            <person name="Sreeshan A."/>
            <person name="Augustine A."/>
        </authorList>
    </citation>
    <scope>NUCLEOTIDE SEQUENCE</scope>
    <source>
        <tissue evidence="2">Leaf</tissue>
    </source>
</reference>
<name>A0A2P2QB09_RHIMU</name>